<dbReference type="InterPro" id="IPR036291">
    <property type="entry name" value="NAD(P)-bd_dom_sf"/>
</dbReference>
<reference evidence="2 4" key="1">
    <citation type="submission" date="2013-02" db="EMBL/GenBank/DDBJ databases">
        <title>The Genome Sequence of Enterococcus gilvus ATCC BAA-350.</title>
        <authorList>
            <consortium name="The Broad Institute Genome Sequencing Platform"/>
            <consortium name="The Broad Institute Genome Sequencing Center for Infectious Disease"/>
            <person name="Earl A.M."/>
            <person name="Gilmore M.S."/>
            <person name="Lebreton F."/>
            <person name="Walker B."/>
            <person name="Young S.K."/>
            <person name="Zeng Q."/>
            <person name="Gargeya S."/>
            <person name="Fitzgerald M."/>
            <person name="Haas B."/>
            <person name="Abouelleil A."/>
            <person name="Alvarado L."/>
            <person name="Arachchi H.M."/>
            <person name="Berlin A.M."/>
            <person name="Chapman S.B."/>
            <person name="Dewar J."/>
            <person name="Goldberg J."/>
            <person name="Griggs A."/>
            <person name="Gujja S."/>
            <person name="Hansen M."/>
            <person name="Howarth C."/>
            <person name="Imamovic A."/>
            <person name="Larimer J."/>
            <person name="McCowan C."/>
            <person name="Murphy C."/>
            <person name="Neiman D."/>
            <person name="Pearson M."/>
            <person name="Priest M."/>
            <person name="Roberts A."/>
            <person name="Saif S."/>
            <person name="Shea T."/>
            <person name="Sisk P."/>
            <person name="Sykes S."/>
            <person name="Wortman J."/>
            <person name="Nusbaum C."/>
            <person name="Birren B."/>
        </authorList>
    </citation>
    <scope>NUCLEOTIDE SEQUENCE [LARGE SCALE GENOMIC DNA]</scope>
    <source>
        <strain evidence="2 4">ATCC BAA-350</strain>
    </source>
</reference>
<evidence type="ECO:0000313" key="4">
    <source>
        <dbReference type="Proteomes" id="UP000013750"/>
    </source>
</evidence>
<keyword evidence="5" id="KW-1185">Reference proteome</keyword>
<dbReference type="PANTHER" id="PTHR43162:SF1">
    <property type="entry name" value="PRESTALK A DIFFERENTIATION PROTEIN A"/>
    <property type="match status" value="1"/>
</dbReference>
<dbReference type="PANTHER" id="PTHR43162">
    <property type="match status" value="1"/>
</dbReference>
<dbReference type="OrthoDB" id="339107at2"/>
<dbReference type="Pfam" id="PF05368">
    <property type="entry name" value="NmrA"/>
    <property type="match status" value="1"/>
</dbReference>
<dbReference type="Gene3D" id="3.40.50.720">
    <property type="entry name" value="NAD(P)-binding Rossmann-like Domain"/>
    <property type="match status" value="1"/>
</dbReference>
<evidence type="ECO:0000313" key="5">
    <source>
        <dbReference type="Proteomes" id="UP000014160"/>
    </source>
</evidence>
<name>R2Y5U2_9ENTE</name>
<dbReference type="Proteomes" id="UP000013750">
    <property type="component" value="Unassembled WGS sequence"/>
</dbReference>
<evidence type="ECO:0000313" key="3">
    <source>
        <dbReference type="EMBL" id="EOW79479.1"/>
    </source>
</evidence>
<dbReference type="PATRIC" id="fig|1158614.3.peg.769"/>
<dbReference type="EMBL" id="AJDQ01000004">
    <property type="protein sequence ID" value="EOI57767.1"/>
    <property type="molecule type" value="Genomic_DNA"/>
</dbReference>
<evidence type="ECO:0000313" key="2">
    <source>
        <dbReference type="EMBL" id="EOI57767.1"/>
    </source>
</evidence>
<dbReference type="HOGENOM" id="CLU_007383_10_2_9"/>
<feature type="domain" description="NmrA-like" evidence="1">
    <location>
        <begin position="2"/>
        <end position="272"/>
    </location>
</feature>
<dbReference type="InterPro" id="IPR051604">
    <property type="entry name" value="Ergot_Alk_Oxidoreductase"/>
</dbReference>
<protein>
    <recommendedName>
        <fullName evidence="1">NmrA-like domain-containing protein</fullName>
    </recommendedName>
</protein>
<dbReference type="EMBL" id="ASWH01000002">
    <property type="protein sequence ID" value="EOW79479.1"/>
    <property type="molecule type" value="Genomic_DNA"/>
</dbReference>
<dbReference type="Proteomes" id="UP000014160">
    <property type="component" value="Unassembled WGS sequence"/>
</dbReference>
<dbReference type="eggNOG" id="COG0702">
    <property type="taxonomic scope" value="Bacteria"/>
</dbReference>
<dbReference type="RefSeq" id="WP_010779191.1">
    <property type="nucleotide sequence ID" value="NZ_ASWH01000002.1"/>
</dbReference>
<gene>
    <name evidence="3" type="ORF">I592_03619</name>
    <name evidence="2" type="ORF">UKC_00742</name>
</gene>
<evidence type="ECO:0000259" key="1">
    <source>
        <dbReference type="Pfam" id="PF05368"/>
    </source>
</evidence>
<proteinExistence type="predicted"/>
<dbReference type="InterPro" id="IPR008030">
    <property type="entry name" value="NmrA-like"/>
</dbReference>
<sequence>MILVTSAAGNTGRVMVKKLVEAGLDVLAADINPKVNELPGIKKAMVGDLTDLSYVDALMEEATMVVHIPPLFSAQEALIGQRMVDKAIQHKIQHFVFISVTHPILTSLLQHTAKRDVEEYLIYKGMEKQCSYTILQPMHYMHNFNPKMVGETGEYQIFYEVDSKISYVATEDVGEVVVKVLTDPAKHNKATYELVGTEAYSPKELVQTFNQITGKNATAVYIEVDEFLDQIHATDLYFREGFKQLAYSYSTWGLDGNTNVLEWLLGHEPTSFTDYVKKKMNED</sequence>
<organism evidence="2 4">
    <name type="scientific">Enterococcus gilvus ATCC BAA-350</name>
    <dbReference type="NCBI Taxonomy" id="1158614"/>
    <lineage>
        <taxon>Bacteria</taxon>
        <taxon>Bacillati</taxon>
        <taxon>Bacillota</taxon>
        <taxon>Bacilli</taxon>
        <taxon>Lactobacillales</taxon>
        <taxon>Enterococcaceae</taxon>
        <taxon>Enterococcus</taxon>
    </lineage>
</organism>
<reference evidence="3 5" key="2">
    <citation type="submission" date="2013-03" db="EMBL/GenBank/DDBJ databases">
        <title>The Genome Sequence of Enterococcus gilvus ATCC BAA-350 (PacBio/Illumina hybrid assembly).</title>
        <authorList>
            <consortium name="The Broad Institute Genomics Platform"/>
            <consortium name="The Broad Institute Genome Sequencing Center for Infectious Disease"/>
            <person name="Earl A."/>
            <person name="Russ C."/>
            <person name="Gilmore M."/>
            <person name="Surin D."/>
            <person name="Walker B."/>
            <person name="Young S."/>
            <person name="Zeng Q."/>
            <person name="Gargeya S."/>
            <person name="Fitzgerald M."/>
            <person name="Haas B."/>
            <person name="Abouelleil A."/>
            <person name="Allen A.W."/>
            <person name="Alvarado L."/>
            <person name="Arachchi H.M."/>
            <person name="Berlin A.M."/>
            <person name="Chapman S.B."/>
            <person name="Gainer-Dewar J."/>
            <person name="Goldberg J."/>
            <person name="Griggs A."/>
            <person name="Gujja S."/>
            <person name="Hansen M."/>
            <person name="Howarth C."/>
            <person name="Imamovic A."/>
            <person name="Ireland A."/>
            <person name="Larimer J."/>
            <person name="McCowan C."/>
            <person name="Murphy C."/>
            <person name="Pearson M."/>
            <person name="Poon T.W."/>
            <person name="Priest M."/>
            <person name="Roberts A."/>
            <person name="Saif S."/>
            <person name="Shea T."/>
            <person name="Sisk P."/>
            <person name="Sykes S."/>
            <person name="Wortman J."/>
            <person name="Nusbaum C."/>
            <person name="Birren B."/>
        </authorList>
    </citation>
    <scope>NUCLEOTIDE SEQUENCE [LARGE SCALE GENOMIC DNA]</scope>
    <source>
        <strain evidence="3 5">ATCC BAA-350</strain>
    </source>
</reference>
<accession>R2Y5U2</accession>
<dbReference type="AlphaFoldDB" id="R2Y5U2"/>
<comment type="caution">
    <text evidence="2">The sequence shown here is derived from an EMBL/GenBank/DDBJ whole genome shotgun (WGS) entry which is preliminary data.</text>
</comment>
<dbReference type="SUPFAM" id="SSF51735">
    <property type="entry name" value="NAD(P)-binding Rossmann-fold domains"/>
    <property type="match status" value="1"/>
</dbReference>